<comment type="caution">
    <text evidence="2">The sequence shown here is derived from an EMBL/GenBank/DDBJ whole genome shotgun (WGS) entry which is preliminary data.</text>
</comment>
<keyword evidence="1" id="KW-1133">Transmembrane helix</keyword>
<feature type="transmembrane region" description="Helical" evidence="1">
    <location>
        <begin position="109"/>
        <end position="130"/>
    </location>
</feature>
<proteinExistence type="predicted"/>
<feature type="transmembrane region" description="Helical" evidence="1">
    <location>
        <begin position="175"/>
        <end position="193"/>
    </location>
</feature>
<name>A0A2T4MLI2_9STAP</name>
<organism evidence="2 3">
    <name type="scientific">Staphylococcus agnetis</name>
    <dbReference type="NCBI Taxonomy" id="985762"/>
    <lineage>
        <taxon>Bacteria</taxon>
        <taxon>Bacillati</taxon>
        <taxon>Bacillota</taxon>
        <taxon>Bacilli</taxon>
        <taxon>Bacillales</taxon>
        <taxon>Staphylococcaceae</taxon>
        <taxon>Staphylococcus</taxon>
    </lineage>
</organism>
<keyword evidence="1" id="KW-0472">Membrane</keyword>
<evidence type="ECO:0000313" key="2">
    <source>
        <dbReference type="EMBL" id="NJI02027.1"/>
    </source>
</evidence>
<dbReference type="GeneID" id="57690895"/>
<feature type="transmembrane region" description="Helical" evidence="1">
    <location>
        <begin position="53"/>
        <end position="72"/>
    </location>
</feature>
<reference evidence="2" key="1">
    <citation type="submission" date="2019-11" db="EMBL/GenBank/DDBJ databases">
        <title>Whole genome comparisons of Staphylococcus agnetis isolates from cattle and chickens.</title>
        <authorList>
            <person name="Rhoads D."/>
            <person name="Shwani A."/>
            <person name="Adkins P."/>
            <person name="Calcutt M."/>
            <person name="Middleton J."/>
        </authorList>
    </citation>
    <scope>NUCLEOTIDE SEQUENCE</scope>
    <source>
        <strain evidence="2">1387</strain>
    </source>
</reference>
<dbReference type="RefSeq" id="WP_107368349.1">
    <property type="nucleotide sequence ID" value="NZ_CP045927.1"/>
</dbReference>
<feature type="transmembrane region" description="Helical" evidence="1">
    <location>
        <begin position="151"/>
        <end position="169"/>
    </location>
</feature>
<sequence length="195" mass="22808">MVLFVILNIVVVGIILMFDLYKNQFQSFRFSSALLAIAINSFLNQILLGKVTFISLAAMFMYIAWTIIHFYVDRQKTPFKVYKQKFLLAIFTIMVSMTLLITYQTGDESYYMSVPFAAPTIFIFGGILFFSSSFHSPYFQNFYKRIKVKNPLWIGTFFMILGLTVLSLLTPQWYVILTIHFCFFVLITLEKLYKI</sequence>
<evidence type="ECO:0000313" key="3">
    <source>
        <dbReference type="Proteomes" id="UP000646308"/>
    </source>
</evidence>
<gene>
    <name evidence="2" type="ORF">GLV84_04025</name>
</gene>
<dbReference type="Proteomes" id="UP000646308">
    <property type="component" value="Unassembled WGS sequence"/>
</dbReference>
<protein>
    <submittedName>
        <fullName evidence="2">Uncharacterized protein</fullName>
    </submittedName>
</protein>
<feature type="transmembrane region" description="Helical" evidence="1">
    <location>
        <begin position="84"/>
        <end position="103"/>
    </location>
</feature>
<accession>A0A2T4MLI2</accession>
<dbReference type="AlphaFoldDB" id="A0A2T4MLI2"/>
<keyword evidence="1" id="KW-0812">Transmembrane</keyword>
<evidence type="ECO:0000256" key="1">
    <source>
        <dbReference type="SAM" id="Phobius"/>
    </source>
</evidence>
<dbReference type="EMBL" id="WMFL01000058">
    <property type="protein sequence ID" value="NJI02027.1"/>
    <property type="molecule type" value="Genomic_DNA"/>
</dbReference>
<feature type="transmembrane region" description="Helical" evidence="1">
    <location>
        <begin position="6"/>
        <end position="21"/>
    </location>
</feature>